<keyword evidence="4" id="KW-1185">Reference proteome</keyword>
<feature type="transmembrane region" description="Helical" evidence="1">
    <location>
        <begin position="7"/>
        <end position="31"/>
    </location>
</feature>
<sequence length="391" mass="42138">MQDVEKSMVMVFVCIRTLHLSAMWLTLPAAIGVTYSVPTYLTVQITVTVLTIGSCCDQWRHGRLMMRPWGHVDVAMAMVAFVALTLTSPSSIFNGTWAYWAPGFAMGTAAALGGWCVTTRGALLSSSCLGVVYLLAAADKHGTDVWTVLGNALAFPAFGVGGALLARALRNLARQARDARLAAARSARELEAERYRLAVHDTASVLRMLGDKQQTQEVVALLRQQAPLHAARLRTYMNLAFDTITRDPVGDSADDEAMITLAGLVRQVTPQFADLPLDVVLFLAEAVTVDGAQIDPLRDALATVLHNVRNHAQATRVTIHGDSERVGSWELQVNDNGRGFDPATTSFGYGLVTQVLQQCHAVGIRVTIASSLGAGTRITFHTPSTDTQARP</sequence>
<comment type="caution">
    <text evidence="3">The sequence shown here is derived from an EMBL/GenBank/DDBJ whole genome shotgun (WGS) entry which is preliminary data.</text>
</comment>
<keyword evidence="1" id="KW-1133">Transmembrane helix</keyword>
<keyword evidence="1" id="KW-0472">Membrane</keyword>
<keyword evidence="1" id="KW-0812">Transmembrane</keyword>
<dbReference type="Proteomes" id="UP000559182">
    <property type="component" value="Unassembled WGS sequence"/>
</dbReference>
<evidence type="ECO:0000259" key="2">
    <source>
        <dbReference type="Pfam" id="PF02518"/>
    </source>
</evidence>
<dbReference type="SUPFAM" id="SSF55874">
    <property type="entry name" value="ATPase domain of HSP90 chaperone/DNA topoisomerase II/histidine kinase"/>
    <property type="match status" value="1"/>
</dbReference>
<gene>
    <name evidence="3" type="ORF">FHU39_001113</name>
</gene>
<feature type="transmembrane region" description="Helical" evidence="1">
    <location>
        <begin position="98"/>
        <end position="117"/>
    </location>
</feature>
<evidence type="ECO:0000313" key="4">
    <source>
        <dbReference type="Proteomes" id="UP000559182"/>
    </source>
</evidence>
<proteinExistence type="predicted"/>
<name>A0A839N2V7_9MICO</name>
<dbReference type="GO" id="GO:0016301">
    <property type="term" value="F:kinase activity"/>
    <property type="evidence" value="ECO:0007669"/>
    <property type="project" value="UniProtKB-KW"/>
</dbReference>
<accession>A0A839N2V7</accession>
<dbReference type="AlphaFoldDB" id="A0A839N2V7"/>
<evidence type="ECO:0000313" key="3">
    <source>
        <dbReference type="EMBL" id="MBB2891129.1"/>
    </source>
</evidence>
<keyword evidence="3" id="KW-0808">Transferase</keyword>
<dbReference type="InterPro" id="IPR036890">
    <property type="entry name" value="HATPase_C_sf"/>
</dbReference>
<dbReference type="InterPro" id="IPR003594">
    <property type="entry name" value="HATPase_dom"/>
</dbReference>
<dbReference type="EMBL" id="JACHVQ010000001">
    <property type="protein sequence ID" value="MBB2891129.1"/>
    <property type="molecule type" value="Genomic_DNA"/>
</dbReference>
<dbReference type="RefSeq" id="WP_183319435.1">
    <property type="nucleotide sequence ID" value="NZ_JACHVQ010000001.1"/>
</dbReference>
<feature type="transmembrane region" description="Helical" evidence="1">
    <location>
        <begin position="122"/>
        <end position="139"/>
    </location>
</feature>
<feature type="transmembrane region" description="Helical" evidence="1">
    <location>
        <begin position="145"/>
        <end position="166"/>
    </location>
</feature>
<protein>
    <submittedName>
        <fullName evidence="3">Signal transduction histidine kinase</fullName>
    </submittedName>
</protein>
<feature type="transmembrane region" description="Helical" evidence="1">
    <location>
        <begin position="68"/>
        <end position="86"/>
    </location>
</feature>
<feature type="transmembrane region" description="Helical" evidence="1">
    <location>
        <begin position="37"/>
        <end position="56"/>
    </location>
</feature>
<keyword evidence="3" id="KW-0418">Kinase</keyword>
<reference evidence="3 4" key="1">
    <citation type="submission" date="2020-08" db="EMBL/GenBank/DDBJ databases">
        <title>Sequencing the genomes of 1000 actinobacteria strains.</title>
        <authorList>
            <person name="Klenk H.-P."/>
        </authorList>
    </citation>
    <scope>NUCLEOTIDE SEQUENCE [LARGE SCALE GENOMIC DNA]</scope>
    <source>
        <strain evidence="3 4">DSM 105369</strain>
    </source>
</reference>
<dbReference type="Gene3D" id="3.30.565.10">
    <property type="entry name" value="Histidine kinase-like ATPase, C-terminal domain"/>
    <property type="match status" value="1"/>
</dbReference>
<evidence type="ECO:0000256" key="1">
    <source>
        <dbReference type="SAM" id="Phobius"/>
    </source>
</evidence>
<dbReference type="Pfam" id="PF02518">
    <property type="entry name" value="HATPase_c"/>
    <property type="match status" value="1"/>
</dbReference>
<feature type="domain" description="Histidine kinase/HSP90-like ATPase" evidence="2">
    <location>
        <begin position="294"/>
        <end position="384"/>
    </location>
</feature>
<organism evidence="3 4">
    <name type="scientific">Flexivirga oryzae</name>
    <dbReference type="NCBI Taxonomy" id="1794944"/>
    <lineage>
        <taxon>Bacteria</taxon>
        <taxon>Bacillati</taxon>
        <taxon>Actinomycetota</taxon>
        <taxon>Actinomycetes</taxon>
        <taxon>Micrococcales</taxon>
        <taxon>Dermacoccaceae</taxon>
        <taxon>Flexivirga</taxon>
    </lineage>
</organism>